<dbReference type="InterPro" id="IPR043129">
    <property type="entry name" value="ATPase_NBD"/>
</dbReference>
<sequence>MSRPRRETVRDVRRNNRSVILSTLYFAREAGRFELARLTGLSPATVGTVVAGLMAEGVVIEAGLKDSDGGRPQTLLAINAAHGHLAGVDVGETCVRVELFDLALRGLARTEVPSRPGGDDPEEVARHIAHGLDGLLEKTGLTGDRLMGVGVGVPGMVSRQPAGLVHAPTIGWTSVPLGAMLAGPGMPPFVVDNGAKMLGLAESWFGAGRGAEDLIMALVGTGIGASIISNGVTYRGSMGGAGEWGHTKVVRNGRPCRCGGRGCLEAYAGPQAILREAGRQMDGVGEEGAFAALLSDPAARPLLEEAVRHLGRGIGNLINLFNPERVLLGGWAGVLLGTEFLPQLRAAAAEIALPYHFAHASIERGQLGPEAIALGAAALILDDFLTGGTRS</sequence>
<dbReference type="Gene3D" id="1.10.10.10">
    <property type="entry name" value="Winged helix-like DNA-binding domain superfamily/Winged helix DNA-binding domain"/>
    <property type="match status" value="1"/>
</dbReference>
<dbReference type="Gene3D" id="3.30.420.40">
    <property type="match status" value="2"/>
</dbReference>
<evidence type="ECO:0000313" key="3">
    <source>
        <dbReference type="Proteomes" id="UP001597368"/>
    </source>
</evidence>
<proteinExistence type="inferred from homology"/>
<dbReference type="RefSeq" id="WP_379575031.1">
    <property type="nucleotide sequence ID" value="NZ_JBHUFV010000038.1"/>
</dbReference>
<organism evidence="2 3">
    <name type="scientific">Nonomuraea mangrovi</name>
    <dbReference type="NCBI Taxonomy" id="2316207"/>
    <lineage>
        <taxon>Bacteria</taxon>
        <taxon>Bacillati</taxon>
        <taxon>Actinomycetota</taxon>
        <taxon>Actinomycetes</taxon>
        <taxon>Streptosporangiales</taxon>
        <taxon>Streptosporangiaceae</taxon>
        <taxon>Nonomuraea</taxon>
    </lineage>
</organism>
<evidence type="ECO:0000313" key="2">
    <source>
        <dbReference type="EMBL" id="MFD1934917.1"/>
    </source>
</evidence>
<dbReference type="PANTHER" id="PTHR18964:SF149">
    <property type="entry name" value="BIFUNCTIONAL UDP-N-ACETYLGLUCOSAMINE 2-EPIMERASE_N-ACETYLMANNOSAMINE KINASE"/>
    <property type="match status" value="1"/>
</dbReference>
<dbReference type="InterPro" id="IPR036390">
    <property type="entry name" value="WH_DNA-bd_sf"/>
</dbReference>
<name>A0ABW4T1X0_9ACTN</name>
<comment type="similarity">
    <text evidence="1">Belongs to the ROK (NagC/XylR) family.</text>
</comment>
<gene>
    <name evidence="2" type="ORF">ACFSKW_25935</name>
</gene>
<dbReference type="SUPFAM" id="SSF46785">
    <property type="entry name" value="Winged helix' DNA-binding domain"/>
    <property type="match status" value="1"/>
</dbReference>
<dbReference type="InterPro" id="IPR036388">
    <property type="entry name" value="WH-like_DNA-bd_sf"/>
</dbReference>
<protein>
    <submittedName>
        <fullName evidence="2">ROK family protein</fullName>
    </submittedName>
</protein>
<evidence type="ECO:0000256" key="1">
    <source>
        <dbReference type="ARBA" id="ARBA00006479"/>
    </source>
</evidence>
<dbReference type="InterPro" id="IPR000600">
    <property type="entry name" value="ROK"/>
</dbReference>
<dbReference type="Pfam" id="PF00480">
    <property type="entry name" value="ROK"/>
    <property type="match status" value="1"/>
</dbReference>
<accession>A0ABW4T1X0</accession>
<dbReference type="PANTHER" id="PTHR18964">
    <property type="entry name" value="ROK (REPRESSOR, ORF, KINASE) FAMILY"/>
    <property type="match status" value="1"/>
</dbReference>
<comment type="caution">
    <text evidence="2">The sequence shown here is derived from an EMBL/GenBank/DDBJ whole genome shotgun (WGS) entry which is preliminary data.</text>
</comment>
<reference evidence="3" key="1">
    <citation type="journal article" date="2019" name="Int. J. Syst. Evol. Microbiol.">
        <title>The Global Catalogue of Microorganisms (GCM) 10K type strain sequencing project: providing services to taxonomists for standard genome sequencing and annotation.</title>
        <authorList>
            <consortium name="The Broad Institute Genomics Platform"/>
            <consortium name="The Broad Institute Genome Sequencing Center for Infectious Disease"/>
            <person name="Wu L."/>
            <person name="Ma J."/>
        </authorList>
    </citation>
    <scope>NUCLEOTIDE SEQUENCE [LARGE SCALE GENOMIC DNA]</scope>
    <source>
        <strain evidence="3">ICMP 6774ER</strain>
    </source>
</reference>
<keyword evidence="3" id="KW-1185">Reference proteome</keyword>
<dbReference type="EMBL" id="JBHUFV010000038">
    <property type="protein sequence ID" value="MFD1934917.1"/>
    <property type="molecule type" value="Genomic_DNA"/>
</dbReference>
<dbReference type="SUPFAM" id="SSF53067">
    <property type="entry name" value="Actin-like ATPase domain"/>
    <property type="match status" value="1"/>
</dbReference>
<dbReference type="Proteomes" id="UP001597368">
    <property type="component" value="Unassembled WGS sequence"/>
</dbReference>